<dbReference type="EMBL" id="DTMM01000082">
    <property type="protein sequence ID" value="HFT93118.1"/>
    <property type="molecule type" value="Genomic_DNA"/>
</dbReference>
<evidence type="ECO:0008006" key="2">
    <source>
        <dbReference type="Google" id="ProtNLM"/>
    </source>
</evidence>
<comment type="caution">
    <text evidence="1">The sequence shown here is derived from an EMBL/GenBank/DDBJ whole genome shotgun (WGS) entry which is preliminary data.</text>
</comment>
<evidence type="ECO:0000313" key="1">
    <source>
        <dbReference type="EMBL" id="HFT93118.1"/>
    </source>
</evidence>
<reference evidence="1" key="1">
    <citation type="journal article" date="2020" name="mSystems">
        <title>Genome- and Community-Level Interaction Insights into Carbon Utilization and Element Cycling Functions of Hydrothermarchaeota in Hydrothermal Sediment.</title>
        <authorList>
            <person name="Zhou Z."/>
            <person name="Liu Y."/>
            <person name="Xu W."/>
            <person name="Pan J."/>
            <person name="Luo Z.H."/>
            <person name="Li M."/>
        </authorList>
    </citation>
    <scope>NUCLEOTIDE SEQUENCE [LARGE SCALE GENOMIC DNA]</scope>
    <source>
        <strain evidence="1">SpSt-902</strain>
    </source>
</reference>
<dbReference type="InterPro" id="IPR019734">
    <property type="entry name" value="TPR_rpt"/>
</dbReference>
<accession>A0A7C3LX76</accession>
<protein>
    <recommendedName>
        <fullName evidence="2">Tetratricopeptide repeat protein</fullName>
    </recommendedName>
</protein>
<dbReference type="AlphaFoldDB" id="A0A7C3LX76"/>
<organism evidence="1">
    <name type="scientific">Leptospirillum ferriphilum</name>
    <dbReference type="NCBI Taxonomy" id="178606"/>
    <lineage>
        <taxon>Bacteria</taxon>
        <taxon>Pseudomonadati</taxon>
        <taxon>Nitrospirota</taxon>
        <taxon>Nitrospiria</taxon>
        <taxon>Nitrospirales</taxon>
        <taxon>Nitrospiraceae</taxon>
        <taxon>Leptospirillum</taxon>
    </lineage>
</organism>
<sequence>MRDVLRRTIFRKAPLKMVLFCVAIVSISAGEGCSLLSSSAVSSRDSVNSQRFQRGMEKVDVDLKKGHLDDALHLVTVWSKYPYLTSAQKARLSRKTGMVHQAFALYLVGQATQLEKLGRYHEALRQIEKARGFEPGWDSLKNEEKRIRIRMTVKGAMGPSWKSLIRRLMVLKTKDPSDPDLDQTLSWAWANFSEAQYSGGHYRQAREAAREALAYDSRNAKAIRVSHTITQMLDDWIHQGERRFRKNDLAGSIRLFRAALKIDPGQVRARKDLELAQEAESTESTPSSTKGQE</sequence>
<dbReference type="SUPFAM" id="SSF48452">
    <property type="entry name" value="TPR-like"/>
    <property type="match status" value="1"/>
</dbReference>
<proteinExistence type="predicted"/>
<gene>
    <name evidence="1" type="ORF">ENX03_04075</name>
</gene>
<dbReference type="InterPro" id="IPR011990">
    <property type="entry name" value="TPR-like_helical_dom_sf"/>
</dbReference>
<dbReference type="SMART" id="SM00028">
    <property type="entry name" value="TPR"/>
    <property type="match status" value="3"/>
</dbReference>
<name>A0A7C3LX76_9BACT</name>
<dbReference type="Gene3D" id="1.25.40.10">
    <property type="entry name" value="Tetratricopeptide repeat domain"/>
    <property type="match status" value="1"/>
</dbReference>